<dbReference type="AlphaFoldDB" id="A0A8D9DNW8"/>
<accession>A0A8D9DNW8</accession>
<sequence length="118" mass="13660">MNTHFPHDPEWAPLLSDTATIFFHFYTTAGIQTCAPRMLGKASPWEQCFRGQPRPVLHPKRRHRFHLSLFRRLRYQSAQTSRSPSLLCPWRSSRANSSIGYVGLVFRRGPEEETTDSS</sequence>
<proteinExistence type="predicted"/>
<evidence type="ECO:0000313" key="1">
    <source>
        <dbReference type="EMBL" id="CAG6726042.1"/>
    </source>
</evidence>
<dbReference type="EMBL" id="HBUF01370786">
    <property type="protein sequence ID" value="CAG6726042.1"/>
    <property type="molecule type" value="Transcribed_RNA"/>
</dbReference>
<name>A0A8D9DNW8_9HEMI</name>
<protein>
    <submittedName>
        <fullName evidence="1">Uncharacterized protein</fullName>
    </submittedName>
</protein>
<organism evidence="1">
    <name type="scientific">Cacopsylla melanoneura</name>
    <dbReference type="NCBI Taxonomy" id="428564"/>
    <lineage>
        <taxon>Eukaryota</taxon>
        <taxon>Metazoa</taxon>
        <taxon>Ecdysozoa</taxon>
        <taxon>Arthropoda</taxon>
        <taxon>Hexapoda</taxon>
        <taxon>Insecta</taxon>
        <taxon>Pterygota</taxon>
        <taxon>Neoptera</taxon>
        <taxon>Paraneoptera</taxon>
        <taxon>Hemiptera</taxon>
        <taxon>Sternorrhyncha</taxon>
        <taxon>Psylloidea</taxon>
        <taxon>Psyllidae</taxon>
        <taxon>Psyllinae</taxon>
        <taxon>Cacopsylla</taxon>
    </lineage>
</organism>
<reference evidence="1" key="1">
    <citation type="submission" date="2021-05" db="EMBL/GenBank/DDBJ databases">
        <authorList>
            <person name="Alioto T."/>
            <person name="Alioto T."/>
            <person name="Gomez Garrido J."/>
        </authorList>
    </citation>
    <scope>NUCLEOTIDE SEQUENCE</scope>
</reference>